<reference evidence="7 8" key="1">
    <citation type="submission" date="2021-06" db="EMBL/GenBank/DDBJ databases">
        <authorList>
            <person name="Palmer J.M."/>
        </authorList>
    </citation>
    <scope>NUCLEOTIDE SEQUENCE [LARGE SCALE GENOMIC DNA]</scope>
    <source>
        <strain evidence="7 8">GA_2019</strain>
        <tissue evidence="7">Muscle</tissue>
    </source>
</reference>
<keyword evidence="8" id="KW-1185">Reference proteome</keyword>
<keyword evidence="3 6" id="KW-0812">Transmembrane</keyword>
<evidence type="ECO:0000256" key="4">
    <source>
        <dbReference type="ARBA" id="ARBA00022989"/>
    </source>
</evidence>
<dbReference type="PROSITE" id="PS50267">
    <property type="entry name" value="NA_NEUROTRAN_SYMP_3"/>
    <property type="match status" value="1"/>
</dbReference>
<dbReference type="PANTHER" id="PTHR11616:SF111">
    <property type="entry name" value="SODIUM- AND CHLORIDE-DEPENDENT GABA TRANSPORTER 2"/>
    <property type="match status" value="1"/>
</dbReference>
<gene>
    <name evidence="7" type="ORF">GOODEAATRI_003485</name>
</gene>
<dbReference type="EMBL" id="JAHRIO010090096">
    <property type="protein sequence ID" value="MEQ2187319.1"/>
    <property type="molecule type" value="Genomic_DNA"/>
</dbReference>
<evidence type="ECO:0000313" key="8">
    <source>
        <dbReference type="Proteomes" id="UP001476798"/>
    </source>
</evidence>
<feature type="transmembrane region" description="Helical" evidence="6">
    <location>
        <begin position="12"/>
        <end position="34"/>
    </location>
</feature>
<keyword evidence="5 6" id="KW-0472">Membrane</keyword>
<evidence type="ECO:0000256" key="6">
    <source>
        <dbReference type="SAM" id="Phobius"/>
    </source>
</evidence>
<dbReference type="Proteomes" id="UP001476798">
    <property type="component" value="Unassembled WGS sequence"/>
</dbReference>
<evidence type="ECO:0000256" key="3">
    <source>
        <dbReference type="ARBA" id="ARBA00022692"/>
    </source>
</evidence>
<dbReference type="Pfam" id="PF00209">
    <property type="entry name" value="SNF"/>
    <property type="match status" value="1"/>
</dbReference>
<feature type="transmembrane region" description="Helical" evidence="6">
    <location>
        <begin position="91"/>
        <end position="113"/>
    </location>
</feature>
<dbReference type="InterPro" id="IPR037272">
    <property type="entry name" value="SNS_sf"/>
</dbReference>
<evidence type="ECO:0000256" key="1">
    <source>
        <dbReference type="ARBA" id="ARBA00004141"/>
    </source>
</evidence>
<comment type="subcellular location">
    <subcellularLocation>
        <location evidence="1">Membrane</location>
        <topology evidence="1">Multi-pass membrane protein</topology>
    </subcellularLocation>
</comment>
<evidence type="ECO:0000313" key="7">
    <source>
        <dbReference type="EMBL" id="MEQ2187319.1"/>
    </source>
</evidence>
<protein>
    <submittedName>
        <fullName evidence="7">Uncharacterized protein</fullName>
    </submittedName>
</protein>
<feature type="transmembrane region" description="Helical" evidence="6">
    <location>
        <begin position="125"/>
        <end position="148"/>
    </location>
</feature>
<dbReference type="SUPFAM" id="SSF161070">
    <property type="entry name" value="SNF-like"/>
    <property type="match status" value="1"/>
</dbReference>
<feature type="transmembrane region" description="Helical" evidence="6">
    <location>
        <begin position="46"/>
        <end position="71"/>
    </location>
</feature>
<proteinExistence type="predicted"/>
<feature type="non-terminal residue" evidence="7">
    <location>
        <position position="1"/>
    </location>
</feature>
<keyword evidence="4 6" id="KW-1133">Transmembrane helix</keyword>
<name>A0ABV0PV08_9TELE</name>
<dbReference type="PANTHER" id="PTHR11616">
    <property type="entry name" value="SODIUM/CHLORIDE DEPENDENT TRANSPORTER"/>
    <property type="match status" value="1"/>
</dbReference>
<accession>A0ABV0PV08</accession>
<evidence type="ECO:0000256" key="2">
    <source>
        <dbReference type="ARBA" id="ARBA00022448"/>
    </source>
</evidence>
<dbReference type="InterPro" id="IPR000175">
    <property type="entry name" value="Na/ntran_symport"/>
</dbReference>
<sequence length="199" mass="22590">PGLAFIAYPRAVTMMPVSPLWACCFFIMIVFLGLDSQGGMYVFQLFDYYAASGMCLLFVAVFETVCIAWVYGADRFYDNIEDMIGYRPGPVIKFCWLFFTPATCFGTFAFALIKYSPLKYNNVYVYPVWGDGIGWILALSSMLCIPLWMAGKLYYTPGTLREVKVSQLSTYLSPICSNLFLTVIFFCRFSNPFSCCRAK</sequence>
<keyword evidence="2" id="KW-0813">Transport</keyword>
<feature type="transmembrane region" description="Helical" evidence="6">
    <location>
        <begin position="168"/>
        <end position="189"/>
    </location>
</feature>
<evidence type="ECO:0000256" key="5">
    <source>
        <dbReference type="ARBA" id="ARBA00023136"/>
    </source>
</evidence>
<comment type="caution">
    <text evidence="7">The sequence shown here is derived from an EMBL/GenBank/DDBJ whole genome shotgun (WGS) entry which is preliminary data.</text>
</comment>
<organism evidence="7 8">
    <name type="scientific">Goodea atripinnis</name>
    <dbReference type="NCBI Taxonomy" id="208336"/>
    <lineage>
        <taxon>Eukaryota</taxon>
        <taxon>Metazoa</taxon>
        <taxon>Chordata</taxon>
        <taxon>Craniata</taxon>
        <taxon>Vertebrata</taxon>
        <taxon>Euteleostomi</taxon>
        <taxon>Actinopterygii</taxon>
        <taxon>Neopterygii</taxon>
        <taxon>Teleostei</taxon>
        <taxon>Neoteleostei</taxon>
        <taxon>Acanthomorphata</taxon>
        <taxon>Ovalentaria</taxon>
        <taxon>Atherinomorphae</taxon>
        <taxon>Cyprinodontiformes</taxon>
        <taxon>Goodeidae</taxon>
        <taxon>Goodea</taxon>
    </lineage>
</organism>